<evidence type="ECO:0000256" key="2">
    <source>
        <dbReference type="SAM" id="Phobius"/>
    </source>
</evidence>
<keyword evidence="4" id="KW-1185">Reference proteome</keyword>
<reference evidence="3" key="1">
    <citation type="journal article" date="2023" name="Mol. Phylogenet. Evol.">
        <title>Genome-scale phylogeny and comparative genomics of the fungal order Sordariales.</title>
        <authorList>
            <person name="Hensen N."/>
            <person name="Bonometti L."/>
            <person name="Westerberg I."/>
            <person name="Brannstrom I.O."/>
            <person name="Guillou S."/>
            <person name="Cros-Aarteil S."/>
            <person name="Calhoun S."/>
            <person name="Haridas S."/>
            <person name="Kuo A."/>
            <person name="Mondo S."/>
            <person name="Pangilinan J."/>
            <person name="Riley R."/>
            <person name="LaButti K."/>
            <person name="Andreopoulos B."/>
            <person name="Lipzen A."/>
            <person name="Chen C."/>
            <person name="Yan M."/>
            <person name="Daum C."/>
            <person name="Ng V."/>
            <person name="Clum A."/>
            <person name="Steindorff A."/>
            <person name="Ohm R.A."/>
            <person name="Martin F."/>
            <person name="Silar P."/>
            <person name="Natvig D.O."/>
            <person name="Lalanne C."/>
            <person name="Gautier V."/>
            <person name="Ament-Velasquez S.L."/>
            <person name="Kruys A."/>
            <person name="Hutchinson M.I."/>
            <person name="Powell A.J."/>
            <person name="Barry K."/>
            <person name="Miller A.N."/>
            <person name="Grigoriev I.V."/>
            <person name="Debuchy R."/>
            <person name="Gladieux P."/>
            <person name="Hiltunen Thoren M."/>
            <person name="Johannesson H."/>
        </authorList>
    </citation>
    <scope>NUCLEOTIDE SEQUENCE</scope>
    <source>
        <strain evidence="3">CBS 955.72</strain>
    </source>
</reference>
<reference evidence="3" key="2">
    <citation type="submission" date="2023-06" db="EMBL/GenBank/DDBJ databases">
        <authorList>
            <consortium name="Lawrence Berkeley National Laboratory"/>
            <person name="Haridas S."/>
            <person name="Hensen N."/>
            <person name="Bonometti L."/>
            <person name="Westerberg I."/>
            <person name="Brannstrom I.O."/>
            <person name="Guillou S."/>
            <person name="Cros-Aarteil S."/>
            <person name="Calhoun S."/>
            <person name="Kuo A."/>
            <person name="Mondo S."/>
            <person name="Pangilinan J."/>
            <person name="Riley R."/>
            <person name="Labutti K."/>
            <person name="Andreopoulos B."/>
            <person name="Lipzen A."/>
            <person name="Chen C."/>
            <person name="Yanf M."/>
            <person name="Daum C."/>
            <person name="Ng V."/>
            <person name="Clum A."/>
            <person name="Steindorff A."/>
            <person name="Ohm R."/>
            <person name="Martin F."/>
            <person name="Silar P."/>
            <person name="Natvig D."/>
            <person name="Lalanne C."/>
            <person name="Gautier V."/>
            <person name="Ament-Velasquez S.L."/>
            <person name="Kruys A."/>
            <person name="Hutchinson M.I."/>
            <person name="Powell A.J."/>
            <person name="Barry K."/>
            <person name="Miller A.N."/>
            <person name="Grigoriev I.V."/>
            <person name="Debuchy R."/>
            <person name="Gladieux P."/>
            <person name="Thoren M.H."/>
            <person name="Johannesson H."/>
        </authorList>
    </citation>
    <scope>NUCLEOTIDE SEQUENCE</scope>
    <source>
        <strain evidence="3">CBS 955.72</strain>
    </source>
</reference>
<gene>
    <name evidence="3" type="ORF">B0T25DRAFT_571206</name>
</gene>
<evidence type="ECO:0000313" key="4">
    <source>
        <dbReference type="Proteomes" id="UP001275084"/>
    </source>
</evidence>
<dbReference type="AlphaFoldDB" id="A0AAJ0HAI7"/>
<comment type="caution">
    <text evidence="3">The sequence shown here is derived from an EMBL/GenBank/DDBJ whole genome shotgun (WGS) entry which is preliminary data.</text>
</comment>
<proteinExistence type="predicted"/>
<dbReference type="EMBL" id="JAUIQD010000006">
    <property type="protein sequence ID" value="KAK3346041.1"/>
    <property type="molecule type" value="Genomic_DNA"/>
</dbReference>
<protein>
    <submittedName>
        <fullName evidence="3">Uncharacterized protein</fullName>
    </submittedName>
</protein>
<feature type="transmembrane region" description="Helical" evidence="2">
    <location>
        <begin position="39"/>
        <end position="63"/>
    </location>
</feature>
<feature type="compositionally biased region" description="Polar residues" evidence="1">
    <location>
        <begin position="78"/>
        <end position="96"/>
    </location>
</feature>
<keyword evidence="2" id="KW-1133">Transmembrane helix</keyword>
<accession>A0AAJ0HAI7</accession>
<sequence length="96" mass="10834">MNSTFMNSTEVFAMASPAMNLNFTAYQRLEYLSSEVAKLTVVVIALASLLFVLLLHAVIFHILARLDKSKRRKAQLADNEQQLKQPRPQPSTSNRV</sequence>
<keyword evidence="2" id="KW-0472">Membrane</keyword>
<evidence type="ECO:0000256" key="1">
    <source>
        <dbReference type="SAM" id="MobiDB-lite"/>
    </source>
</evidence>
<name>A0AAJ0HAI7_9PEZI</name>
<organism evidence="3 4">
    <name type="scientific">Lasiosphaeria hispida</name>
    <dbReference type="NCBI Taxonomy" id="260671"/>
    <lineage>
        <taxon>Eukaryota</taxon>
        <taxon>Fungi</taxon>
        <taxon>Dikarya</taxon>
        <taxon>Ascomycota</taxon>
        <taxon>Pezizomycotina</taxon>
        <taxon>Sordariomycetes</taxon>
        <taxon>Sordariomycetidae</taxon>
        <taxon>Sordariales</taxon>
        <taxon>Lasiosphaeriaceae</taxon>
        <taxon>Lasiosphaeria</taxon>
    </lineage>
</organism>
<dbReference type="Proteomes" id="UP001275084">
    <property type="component" value="Unassembled WGS sequence"/>
</dbReference>
<feature type="region of interest" description="Disordered" evidence="1">
    <location>
        <begin position="74"/>
        <end position="96"/>
    </location>
</feature>
<keyword evidence="2" id="KW-0812">Transmembrane</keyword>
<evidence type="ECO:0000313" key="3">
    <source>
        <dbReference type="EMBL" id="KAK3346041.1"/>
    </source>
</evidence>